<comment type="subcellular location">
    <subcellularLocation>
        <location evidence="9">Cytoplasm</location>
    </subcellularLocation>
</comment>
<dbReference type="InterPro" id="IPR029056">
    <property type="entry name" value="Ribokinase-like"/>
</dbReference>
<dbReference type="Proteomes" id="UP000230971">
    <property type="component" value="Unassembled WGS sequence"/>
</dbReference>
<dbReference type="AlphaFoldDB" id="A0A1X1RRG0"/>
<evidence type="ECO:0000256" key="3">
    <source>
        <dbReference type="ARBA" id="ARBA00022741"/>
    </source>
</evidence>
<comment type="pathway">
    <text evidence="9">Carbohydrate metabolism; D-ribose degradation; D-ribose 5-phosphate from beta-D-ribopyranose: step 2/2.</text>
</comment>
<dbReference type="Pfam" id="PF00294">
    <property type="entry name" value="PfkB"/>
    <property type="match status" value="1"/>
</dbReference>
<sequence length="283" mass="28096">MTARICVVGSVNMDTVFDVEALPRPGETVLATSVRTTPGGKGANQAVAAARAGARVQFVGAVGDDAAAERLRAHLAANGVGTEGLIAVAGPSGTAVVMVDSAGENAIVVATGANGHVTVDSDAVRTIVAECDVLLLQLEIPVATAAAAARQARAAGAVVMVNASPAGRDPHELAELTDVLIVNETEAEHWVWPVEHRVITRGAAGATYTGPGESFAVPAPTVKAVDTAGAGDVFAGVLAAGWLTGRDYALRRACAAGALATLVPGAGDCAPLSKAIDDAAVGA</sequence>
<feature type="binding site" evidence="9">
    <location>
        <begin position="12"/>
        <end position="14"/>
    </location>
    <ligand>
        <name>substrate</name>
    </ligand>
</feature>
<evidence type="ECO:0000256" key="9">
    <source>
        <dbReference type="HAMAP-Rule" id="MF_01987"/>
    </source>
</evidence>
<dbReference type="CDD" id="cd01174">
    <property type="entry name" value="ribokinase"/>
    <property type="match status" value="1"/>
</dbReference>
<gene>
    <name evidence="9" type="primary">rbsK</name>
    <name evidence="11" type="ORF">AWB95_10280</name>
    <name evidence="12" type="ORF">CQY23_04240</name>
</gene>
<feature type="binding site" evidence="9">
    <location>
        <position position="263"/>
    </location>
    <ligand>
        <name>K(+)</name>
        <dbReference type="ChEBI" id="CHEBI:29103"/>
    </ligand>
</feature>
<dbReference type="UniPathway" id="UPA00916">
    <property type="reaction ID" value="UER00889"/>
</dbReference>
<evidence type="ECO:0000313" key="14">
    <source>
        <dbReference type="Proteomes" id="UP000230971"/>
    </source>
</evidence>
<comment type="activity regulation">
    <text evidence="9">Activated by a monovalent cation that binds near, but not in, the active site. The most likely occupant of the site in vivo is potassium. Ion binding induces a conformational change that may alter substrate affinity.</text>
</comment>
<dbReference type="GO" id="GO:0004747">
    <property type="term" value="F:ribokinase activity"/>
    <property type="evidence" value="ECO:0007669"/>
    <property type="project" value="UniProtKB-UniRule"/>
</dbReference>
<evidence type="ECO:0000259" key="10">
    <source>
        <dbReference type="Pfam" id="PF00294"/>
    </source>
</evidence>
<feature type="binding site" evidence="9">
    <location>
        <position position="232"/>
    </location>
    <ligand>
        <name>substrate</name>
    </ligand>
</feature>
<dbReference type="EMBL" id="PDKV01000003">
    <property type="protein sequence ID" value="PIB80236.1"/>
    <property type="molecule type" value="Genomic_DNA"/>
</dbReference>
<evidence type="ECO:0000313" key="12">
    <source>
        <dbReference type="EMBL" id="PIB80236.1"/>
    </source>
</evidence>
<reference evidence="11 13" key="1">
    <citation type="submission" date="2016-01" db="EMBL/GenBank/DDBJ databases">
        <title>The new phylogeny of the genus Mycobacterium.</title>
        <authorList>
            <person name="Tarcisio F."/>
            <person name="Conor M."/>
            <person name="Antonella G."/>
            <person name="Elisabetta G."/>
            <person name="Giulia F.S."/>
            <person name="Sara T."/>
            <person name="Anna F."/>
            <person name="Clotilde B."/>
            <person name="Roberto B."/>
            <person name="Veronica D.S."/>
            <person name="Fabio R."/>
            <person name="Monica P."/>
            <person name="Olivier J."/>
            <person name="Enrico T."/>
            <person name="Nicola S."/>
        </authorList>
    </citation>
    <scope>NUCLEOTIDE SEQUENCE [LARGE SCALE GENOMIC DNA]</scope>
    <source>
        <strain evidence="11 13">DSM 44243</strain>
    </source>
</reference>
<feature type="binding site" evidence="9">
    <location>
        <position position="228"/>
    </location>
    <ligand>
        <name>K(+)</name>
        <dbReference type="ChEBI" id="CHEBI:29103"/>
    </ligand>
</feature>
<evidence type="ECO:0000313" key="13">
    <source>
        <dbReference type="Proteomes" id="UP000193907"/>
    </source>
</evidence>
<feature type="binding site" evidence="9">
    <location>
        <position position="226"/>
    </location>
    <ligand>
        <name>K(+)</name>
        <dbReference type="ChEBI" id="CHEBI:29103"/>
    </ligand>
</feature>
<feature type="binding site" evidence="9">
    <location>
        <begin position="40"/>
        <end position="44"/>
    </location>
    <ligand>
        <name>substrate</name>
    </ligand>
</feature>
<proteinExistence type="inferred from homology"/>
<evidence type="ECO:0000256" key="4">
    <source>
        <dbReference type="ARBA" id="ARBA00022777"/>
    </source>
</evidence>
<keyword evidence="4 9" id="KW-0418">Kinase</keyword>
<dbReference type="PANTHER" id="PTHR10584:SF166">
    <property type="entry name" value="RIBOKINASE"/>
    <property type="match status" value="1"/>
</dbReference>
<dbReference type="OrthoDB" id="9775849at2"/>
<keyword evidence="7 9" id="KW-0630">Potassium</keyword>
<dbReference type="PANTHER" id="PTHR10584">
    <property type="entry name" value="SUGAR KINASE"/>
    <property type="match status" value="1"/>
</dbReference>
<comment type="similarity">
    <text evidence="9">Belongs to the carbohydrate kinase PfkB family. Ribokinase subfamily.</text>
</comment>
<feature type="binding site" evidence="9">
    <location>
        <position position="265"/>
    </location>
    <ligand>
        <name>K(+)</name>
        <dbReference type="ChEBI" id="CHEBI:29103"/>
    </ligand>
</feature>
<feature type="binding site" evidence="9">
    <location>
        <begin position="200"/>
        <end position="205"/>
    </location>
    <ligand>
        <name>ATP</name>
        <dbReference type="ChEBI" id="CHEBI:30616"/>
    </ligand>
</feature>
<evidence type="ECO:0000256" key="5">
    <source>
        <dbReference type="ARBA" id="ARBA00022840"/>
    </source>
</evidence>
<protein>
    <recommendedName>
        <fullName evidence="9">Ribokinase</fullName>
        <shortName evidence="9">RK</shortName>
        <ecNumber evidence="9">2.7.1.15</ecNumber>
    </recommendedName>
</protein>
<dbReference type="Proteomes" id="UP000193907">
    <property type="component" value="Unassembled WGS sequence"/>
</dbReference>
<evidence type="ECO:0000256" key="7">
    <source>
        <dbReference type="ARBA" id="ARBA00022958"/>
    </source>
</evidence>
<keyword evidence="13" id="KW-1185">Reference proteome</keyword>
<evidence type="ECO:0000256" key="2">
    <source>
        <dbReference type="ARBA" id="ARBA00022723"/>
    </source>
</evidence>
<keyword evidence="1 9" id="KW-0808">Transferase</keyword>
<dbReference type="STRING" id="28045.AWB95_10280"/>
<comment type="caution">
    <text evidence="9">Lacks conserved residue(s) required for the propagation of feature annotation.</text>
</comment>
<dbReference type="GO" id="GO:0005829">
    <property type="term" value="C:cytosol"/>
    <property type="evidence" value="ECO:0007669"/>
    <property type="project" value="TreeGrafter"/>
</dbReference>
<feature type="binding site" evidence="9">
    <location>
        <position position="139"/>
    </location>
    <ligand>
        <name>substrate</name>
    </ligand>
</feature>
<dbReference type="HAMAP" id="MF_01987">
    <property type="entry name" value="Ribokinase"/>
    <property type="match status" value="1"/>
</dbReference>
<comment type="caution">
    <text evidence="11">The sequence shown here is derived from an EMBL/GenBank/DDBJ whole genome shotgun (WGS) entry which is preliminary data.</text>
</comment>
<feature type="domain" description="Carbohydrate kinase PfkB" evidence="10">
    <location>
        <begin position="3"/>
        <end position="271"/>
    </location>
</feature>
<dbReference type="EMBL" id="LQOM01000025">
    <property type="protein sequence ID" value="ORV13963.1"/>
    <property type="molecule type" value="Genomic_DNA"/>
</dbReference>
<dbReference type="GO" id="GO:0019303">
    <property type="term" value="P:D-ribose catabolic process"/>
    <property type="evidence" value="ECO:0007669"/>
    <property type="project" value="UniProtKB-UniRule"/>
</dbReference>
<dbReference type="GO" id="GO:0046872">
    <property type="term" value="F:metal ion binding"/>
    <property type="evidence" value="ECO:0007669"/>
    <property type="project" value="UniProtKB-KW"/>
</dbReference>
<keyword evidence="9" id="KW-0963">Cytoplasm</keyword>
<keyword evidence="5 9" id="KW-0067">ATP-binding</keyword>
<evidence type="ECO:0000256" key="1">
    <source>
        <dbReference type="ARBA" id="ARBA00022679"/>
    </source>
</evidence>
<reference evidence="12 14" key="2">
    <citation type="journal article" date="2017" name="Infect. Genet. Evol.">
        <title>The new phylogeny of the genus Mycobacterium: The old and the news.</title>
        <authorList>
            <person name="Tortoli E."/>
            <person name="Fedrizzi T."/>
            <person name="Meehan C.J."/>
            <person name="Trovato A."/>
            <person name="Grottola A."/>
            <person name="Giacobazzi E."/>
            <person name="Serpini G.F."/>
            <person name="Tagliazucchi S."/>
            <person name="Fabio A."/>
            <person name="Bettua C."/>
            <person name="Bertorelli R."/>
            <person name="Frascaro F."/>
            <person name="De Sanctis V."/>
            <person name="Pecorari M."/>
            <person name="Jousson O."/>
            <person name="Segata N."/>
            <person name="Cirillo D.M."/>
        </authorList>
    </citation>
    <scope>NUCLEOTIDE SEQUENCE [LARGE SCALE GENOMIC DNA]</scope>
    <source>
        <strain evidence="12 14">NCTC 12882</strain>
    </source>
</reference>
<keyword evidence="2 9" id="KW-0479">Metal-binding</keyword>
<feature type="binding site" evidence="9">
    <location>
        <begin position="231"/>
        <end position="232"/>
    </location>
    <ligand>
        <name>ATP</name>
        <dbReference type="ChEBI" id="CHEBI:30616"/>
    </ligand>
</feature>
<dbReference type="PRINTS" id="PR00990">
    <property type="entry name" value="RIBOKINASE"/>
</dbReference>
<dbReference type="SUPFAM" id="SSF53613">
    <property type="entry name" value="Ribokinase-like"/>
    <property type="match status" value="1"/>
</dbReference>
<dbReference type="InterPro" id="IPR011611">
    <property type="entry name" value="PfkB_dom"/>
</dbReference>
<keyword evidence="6 9" id="KW-0460">Magnesium</keyword>
<dbReference type="Gene3D" id="3.40.1190.20">
    <property type="match status" value="1"/>
</dbReference>
<organism evidence="11 13">
    <name type="scientific">Mycobacterium celatum</name>
    <dbReference type="NCBI Taxonomy" id="28045"/>
    <lineage>
        <taxon>Bacteria</taxon>
        <taxon>Bacillati</taxon>
        <taxon>Actinomycetota</taxon>
        <taxon>Actinomycetes</taxon>
        <taxon>Mycobacteriales</taxon>
        <taxon>Mycobacteriaceae</taxon>
        <taxon>Mycobacterium</taxon>
    </lineage>
</organism>
<feature type="binding site" evidence="9">
    <location>
        <position position="183"/>
    </location>
    <ligand>
        <name>ATP</name>
        <dbReference type="ChEBI" id="CHEBI:30616"/>
    </ligand>
</feature>
<feature type="binding site" evidence="9">
    <location>
        <position position="260"/>
    </location>
    <ligand>
        <name>K(+)</name>
        <dbReference type="ChEBI" id="CHEBI:29103"/>
    </ligand>
</feature>
<dbReference type="EC" id="2.7.1.15" evidence="9"/>
<comment type="function">
    <text evidence="9">Catalyzes the phosphorylation of ribose at O-5 in a reaction requiring ATP and magnesium. The resulting D-ribose-5-phosphate can then be used either for sythesis of nucleotides, histidine, and tryptophan, or as a component of the pentose phosphate pathway.</text>
</comment>
<comment type="catalytic activity">
    <reaction evidence="9">
        <text>D-ribose + ATP = D-ribose 5-phosphate + ADP + H(+)</text>
        <dbReference type="Rhea" id="RHEA:13697"/>
        <dbReference type="ChEBI" id="CHEBI:15378"/>
        <dbReference type="ChEBI" id="CHEBI:30616"/>
        <dbReference type="ChEBI" id="CHEBI:47013"/>
        <dbReference type="ChEBI" id="CHEBI:78346"/>
        <dbReference type="ChEBI" id="CHEBI:456216"/>
        <dbReference type="EC" id="2.7.1.15"/>
    </reaction>
</comment>
<dbReference type="GO" id="GO:0005524">
    <property type="term" value="F:ATP binding"/>
    <property type="evidence" value="ECO:0007669"/>
    <property type="project" value="UniProtKB-UniRule"/>
</dbReference>
<feature type="active site" description="Proton acceptor" evidence="9">
    <location>
        <position position="232"/>
    </location>
</feature>
<evidence type="ECO:0000256" key="6">
    <source>
        <dbReference type="ARBA" id="ARBA00022842"/>
    </source>
</evidence>
<accession>A0A1X1RRG0</accession>
<name>A0A1X1RRG0_MYCCE</name>
<evidence type="ECO:0000256" key="8">
    <source>
        <dbReference type="ARBA" id="ARBA00023277"/>
    </source>
</evidence>
<keyword evidence="3 9" id="KW-0547">Nucleotide-binding</keyword>
<dbReference type="InterPro" id="IPR002139">
    <property type="entry name" value="Ribo/fructo_kinase"/>
</dbReference>
<comment type="cofactor">
    <cofactor evidence="9">
        <name>Mg(2+)</name>
        <dbReference type="ChEBI" id="CHEBI:18420"/>
    </cofactor>
    <text evidence="9">Requires a divalent cation, most likely magnesium in vivo, as an electrophilic catalyst to aid phosphoryl group transfer. It is the chelate of the metal and the nucleotide that is the actual substrate.</text>
</comment>
<keyword evidence="8 9" id="KW-0119">Carbohydrate metabolism</keyword>
<evidence type="ECO:0000313" key="11">
    <source>
        <dbReference type="EMBL" id="ORV13963.1"/>
    </source>
</evidence>
<dbReference type="RefSeq" id="WP_085168145.1">
    <property type="nucleotide sequence ID" value="NZ_LQOM01000025.1"/>
</dbReference>
<comment type="subunit">
    <text evidence="9">Homodimer.</text>
</comment>
<dbReference type="InterPro" id="IPR011877">
    <property type="entry name" value="Ribokinase"/>
</dbReference>